<feature type="signal peptide" evidence="1">
    <location>
        <begin position="1"/>
        <end position="20"/>
    </location>
</feature>
<keyword evidence="1" id="KW-0732">Signal</keyword>
<dbReference type="EMBL" id="JXRA01000075">
    <property type="protein sequence ID" value="KIO76059.1"/>
    <property type="molecule type" value="Genomic_DNA"/>
</dbReference>
<evidence type="ECO:0000256" key="1">
    <source>
        <dbReference type="SAM" id="SignalP"/>
    </source>
</evidence>
<dbReference type="OrthoDB" id="754335at2"/>
<sequence length="213" mass="24219">MNKLAYFLLLFVLLSASCNQKNGTGENSSGSAKNKGLQDAAINPDQRELIVAELKQMQQAFGDKDVNKIEKYFIFPLADSTLSIYEVNEDFDLARKSTGGNISRDLFVKNFNDIYDYFQMGGFSDLFKAVDLDELKSKQEVTSEHHVKDESCYTFYRISIEGDMVNLQYGTNSDQAYREAHPDEEEVCGESAFNWLFKLEGNKLRFIKEMTAG</sequence>
<name>A0A0D0FUC9_9SPHI</name>
<gene>
    <name evidence="2" type="ORF">TH53_17155</name>
</gene>
<proteinExistence type="predicted"/>
<comment type="caution">
    <text evidence="2">The sequence shown here is derived from an EMBL/GenBank/DDBJ whole genome shotgun (WGS) entry which is preliminary data.</text>
</comment>
<keyword evidence="3" id="KW-1185">Reference proteome</keyword>
<reference evidence="2 3" key="1">
    <citation type="submission" date="2015-01" db="EMBL/GenBank/DDBJ databases">
        <title>Draft genome sequence of Pedobacter sp. NL19 isolated from sludge of an effluent treatment pond in an abandoned uranium mine.</title>
        <authorList>
            <person name="Santos T."/>
            <person name="Caetano T."/>
            <person name="Covas C."/>
            <person name="Cruz A."/>
            <person name="Mendo S."/>
        </authorList>
    </citation>
    <scope>NUCLEOTIDE SEQUENCE [LARGE SCALE GENOMIC DNA]</scope>
    <source>
        <strain evidence="2 3">NL19</strain>
    </source>
</reference>
<protein>
    <recommendedName>
        <fullName evidence="4">Lipoprotein</fullName>
    </recommendedName>
</protein>
<dbReference type="RefSeq" id="WP_041883615.1">
    <property type="nucleotide sequence ID" value="NZ_CP157278.1"/>
</dbReference>
<dbReference type="AlphaFoldDB" id="A0A0D0FUC9"/>
<evidence type="ECO:0000313" key="2">
    <source>
        <dbReference type="EMBL" id="KIO76059.1"/>
    </source>
</evidence>
<evidence type="ECO:0000313" key="3">
    <source>
        <dbReference type="Proteomes" id="UP000032049"/>
    </source>
</evidence>
<organism evidence="2 3">
    <name type="scientific">Pedobacter lusitanus</name>
    <dbReference type="NCBI Taxonomy" id="1503925"/>
    <lineage>
        <taxon>Bacteria</taxon>
        <taxon>Pseudomonadati</taxon>
        <taxon>Bacteroidota</taxon>
        <taxon>Sphingobacteriia</taxon>
        <taxon>Sphingobacteriales</taxon>
        <taxon>Sphingobacteriaceae</taxon>
        <taxon>Pedobacter</taxon>
    </lineage>
</organism>
<feature type="chain" id="PRO_5002210617" description="Lipoprotein" evidence="1">
    <location>
        <begin position="21"/>
        <end position="213"/>
    </location>
</feature>
<evidence type="ECO:0008006" key="4">
    <source>
        <dbReference type="Google" id="ProtNLM"/>
    </source>
</evidence>
<dbReference type="PROSITE" id="PS51257">
    <property type="entry name" value="PROKAR_LIPOPROTEIN"/>
    <property type="match status" value="1"/>
</dbReference>
<dbReference type="Proteomes" id="UP000032049">
    <property type="component" value="Unassembled WGS sequence"/>
</dbReference>
<accession>A0A0D0FUC9</accession>